<accession>A0A2T7P8S8</accession>
<evidence type="ECO:0000313" key="2">
    <source>
        <dbReference type="EMBL" id="PVD29811.1"/>
    </source>
</evidence>
<protein>
    <recommendedName>
        <fullName evidence="4">AP3A hydrolase</fullName>
    </recommendedName>
</protein>
<dbReference type="EMBL" id="PZQS01000005">
    <property type="protein sequence ID" value="PVD29811.1"/>
    <property type="molecule type" value="Genomic_DNA"/>
</dbReference>
<proteinExistence type="predicted"/>
<dbReference type="AlphaFoldDB" id="A0A2T7P8S8"/>
<dbReference type="OrthoDB" id="415411at2759"/>
<evidence type="ECO:0008006" key="4">
    <source>
        <dbReference type="Google" id="ProtNLM"/>
    </source>
</evidence>
<dbReference type="Gene3D" id="3.40.720.10">
    <property type="entry name" value="Alkaline Phosphatase, subunit A"/>
    <property type="match status" value="3"/>
</dbReference>
<reference evidence="2 3" key="1">
    <citation type="submission" date="2018-04" db="EMBL/GenBank/DDBJ databases">
        <title>The genome of golden apple snail Pomacea canaliculata provides insight into stress tolerance and invasive adaptation.</title>
        <authorList>
            <person name="Liu C."/>
            <person name="Liu B."/>
            <person name="Ren Y."/>
            <person name="Zhang Y."/>
            <person name="Wang H."/>
            <person name="Li S."/>
            <person name="Jiang F."/>
            <person name="Yin L."/>
            <person name="Zhang G."/>
            <person name="Qian W."/>
            <person name="Fan W."/>
        </authorList>
    </citation>
    <scope>NUCLEOTIDE SEQUENCE [LARGE SCALE GENOMIC DNA]</scope>
    <source>
        <strain evidence="2">SZHN2017</strain>
        <tissue evidence="2">Muscle</tissue>
    </source>
</reference>
<gene>
    <name evidence="2" type="ORF">C0Q70_09068</name>
</gene>
<evidence type="ECO:0000256" key="1">
    <source>
        <dbReference type="SAM" id="MobiDB-lite"/>
    </source>
</evidence>
<feature type="region of interest" description="Disordered" evidence="1">
    <location>
        <begin position="269"/>
        <end position="292"/>
    </location>
</feature>
<dbReference type="Pfam" id="PF01663">
    <property type="entry name" value="Phosphodiest"/>
    <property type="match status" value="2"/>
</dbReference>
<dbReference type="InterPro" id="IPR002591">
    <property type="entry name" value="Phosphodiest/P_Trfase"/>
</dbReference>
<keyword evidence="3" id="KW-1185">Reference proteome</keyword>
<comment type="caution">
    <text evidence="2">The sequence shown here is derived from an EMBL/GenBank/DDBJ whole genome shotgun (WGS) entry which is preliminary data.</text>
</comment>
<dbReference type="Proteomes" id="UP000245119">
    <property type="component" value="Linkage Group LG5"/>
</dbReference>
<dbReference type="PANTHER" id="PTHR10151">
    <property type="entry name" value="ECTONUCLEOTIDE PYROPHOSPHATASE/PHOSPHODIESTERASE"/>
    <property type="match status" value="1"/>
</dbReference>
<sequence length="359" mass="39889">MSTAPAREVRPQPGWRSQCDDVSLNMQVVVATVVMVVTMVLADRYSGKVLLVSMDGFRWDYITKVSGLTNFPRMAASGVTVDYVNNTFVTKTFPCHYTIVTGLYEESHGIVANRMYDPARNATFNKSSTESFWWNGGEPVWVTAGRQKKKSGVFFWPGSEAEIREHRPQKCYRVVHRDDMDFVAMYFNEPDTTGHRYGPDSPQVAAKTTDLWTVVDHSMVQRVVDSGTVTAIIPAEGREEQLLNRLKNLSHVTDIDNLRKWNSLGNHGYSNELPSMRPSSSPGDQTSTTGVRTTSIRSVDIYPLVCKLLNIDAAPNNGSLANTALFLKSSTNGGVSPFLVDRQLAAVLAFNVALVLWIL</sequence>
<name>A0A2T7P8S8_POMCA</name>
<dbReference type="PANTHER" id="PTHR10151:SF120">
    <property type="entry name" value="BIS(5'-ADENOSYL)-TRIPHOSPHATASE"/>
    <property type="match status" value="1"/>
</dbReference>
<evidence type="ECO:0000313" key="3">
    <source>
        <dbReference type="Proteomes" id="UP000245119"/>
    </source>
</evidence>
<organism evidence="2 3">
    <name type="scientific">Pomacea canaliculata</name>
    <name type="common">Golden apple snail</name>
    <dbReference type="NCBI Taxonomy" id="400727"/>
    <lineage>
        <taxon>Eukaryota</taxon>
        <taxon>Metazoa</taxon>
        <taxon>Spiralia</taxon>
        <taxon>Lophotrochozoa</taxon>
        <taxon>Mollusca</taxon>
        <taxon>Gastropoda</taxon>
        <taxon>Caenogastropoda</taxon>
        <taxon>Architaenioglossa</taxon>
        <taxon>Ampullarioidea</taxon>
        <taxon>Ampullariidae</taxon>
        <taxon>Pomacea</taxon>
    </lineage>
</organism>
<dbReference type="InterPro" id="IPR017850">
    <property type="entry name" value="Alkaline_phosphatase_core_sf"/>
</dbReference>
<dbReference type="CDD" id="cd16018">
    <property type="entry name" value="Enpp"/>
    <property type="match status" value="1"/>
</dbReference>
<dbReference type="GO" id="GO:0016787">
    <property type="term" value="F:hydrolase activity"/>
    <property type="evidence" value="ECO:0007669"/>
    <property type="project" value="UniProtKB-ARBA"/>
</dbReference>
<dbReference type="SUPFAM" id="SSF53649">
    <property type="entry name" value="Alkaline phosphatase-like"/>
    <property type="match status" value="1"/>
</dbReference>